<evidence type="ECO:0000313" key="1">
    <source>
        <dbReference type="EMBL" id="KXT91593.1"/>
    </source>
</evidence>
<protein>
    <submittedName>
        <fullName evidence="1">Uncharacterized protein</fullName>
    </submittedName>
</protein>
<reference evidence="1 2" key="1">
    <citation type="submission" date="2016-01" db="EMBL/GenBank/DDBJ databases">
        <title>Highly variable Streptococcus oralis are common among viridans streptococci isolated from primates.</title>
        <authorList>
            <person name="Denapaite D."/>
            <person name="Rieger M."/>
            <person name="Koendgen S."/>
            <person name="Brueckner R."/>
            <person name="Ochigava I."/>
            <person name="Kappeler P."/>
            <person name="Maetz-Rensing K."/>
            <person name="Leendertz F."/>
            <person name="Hakenbeck R."/>
        </authorList>
    </citation>
    <scope>NUCLEOTIDE SEQUENCE [LARGE SCALE GENOMIC DNA]</scope>
    <source>
        <strain evidence="1 2">DD26</strain>
    </source>
</reference>
<accession>A0A139PMX8</accession>
<dbReference type="EMBL" id="LQOD01000370">
    <property type="protein sequence ID" value="KXT91593.1"/>
    <property type="molecule type" value="Genomic_DNA"/>
</dbReference>
<organism evidence="1 2">
    <name type="scientific">Streptococcus mitis</name>
    <dbReference type="NCBI Taxonomy" id="28037"/>
    <lineage>
        <taxon>Bacteria</taxon>
        <taxon>Bacillati</taxon>
        <taxon>Bacillota</taxon>
        <taxon>Bacilli</taxon>
        <taxon>Lactobacillales</taxon>
        <taxon>Streptococcaceae</taxon>
        <taxon>Streptococcus</taxon>
        <taxon>Streptococcus mitis group</taxon>
    </lineage>
</organism>
<comment type="caution">
    <text evidence="1">The sequence shown here is derived from an EMBL/GenBank/DDBJ whole genome shotgun (WGS) entry which is preliminary data.</text>
</comment>
<evidence type="ECO:0000313" key="2">
    <source>
        <dbReference type="Proteomes" id="UP000070458"/>
    </source>
</evidence>
<gene>
    <name evidence="1" type="ORF">SMIDD26_01570</name>
</gene>
<sequence length="47" mass="5193">MFFKVLASMILKSDFQLASEFSFRKTVNPPSLPHNVPLAPCRLGTGV</sequence>
<proteinExistence type="predicted"/>
<name>A0A139PMX8_STRMT</name>
<dbReference type="Proteomes" id="UP000070458">
    <property type="component" value="Unassembled WGS sequence"/>
</dbReference>
<dbReference type="PATRIC" id="fig|28037.233.peg.1844"/>
<dbReference type="AlphaFoldDB" id="A0A139PMX8"/>